<accession>A0A2V4E360</accession>
<dbReference type="RefSeq" id="WP_110424018.1">
    <property type="nucleotide sequence ID" value="NZ_QGLP01000005.1"/>
</dbReference>
<organism evidence="1 2">
    <name type="scientific">Gilliamella apicola</name>
    <dbReference type="NCBI Taxonomy" id="1196095"/>
    <lineage>
        <taxon>Bacteria</taxon>
        <taxon>Pseudomonadati</taxon>
        <taxon>Pseudomonadota</taxon>
        <taxon>Gammaproteobacteria</taxon>
        <taxon>Orbales</taxon>
        <taxon>Orbaceae</taxon>
        <taxon>Gilliamella</taxon>
    </lineage>
</organism>
<reference evidence="1 2" key="1">
    <citation type="submission" date="2018-05" db="EMBL/GenBank/DDBJ databases">
        <title>Reference genomes for bee gut microbiota database.</title>
        <authorList>
            <person name="Ellegaard K.M."/>
        </authorList>
    </citation>
    <scope>NUCLEOTIDE SEQUENCE [LARGE SCALE GENOMIC DNA]</scope>
    <source>
        <strain evidence="1 2">ESL0177</strain>
    </source>
</reference>
<sequence length="88" mass="10441">MPKIACKCGHVMNIGSFDEDFAYDLISQNVLWDVIDIFSEKEEFTSEKFMDSFNQESIEVYECPYCKRLLIEESPRSNKFSFYKKEVE</sequence>
<proteinExistence type="predicted"/>
<gene>
    <name evidence="1" type="ORF">DKK79_10510</name>
</gene>
<dbReference type="Proteomes" id="UP000247483">
    <property type="component" value="Unassembled WGS sequence"/>
</dbReference>
<evidence type="ECO:0000313" key="2">
    <source>
        <dbReference type="Proteomes" id="UP000247483"/>
    </source>
</evidence>
<dbReference type="AlphaFoldDB" id="A0A2V4E360"/>
<dbReference type="EMBL" id="QGLP01000005">
    <property type="protein sequence ID" value="PXZ04764.1"/>
    <property type="molecule type" value="Genomic_DNA"/>
</dbReference>
<name>A0A2V4E360_9GAMM</name>
<evidence type="ECO:0000313" key="1">
    <source>
        <dbReference type="EMBL" id="PXZ04764.1"/>
    </source>
</evidence>
<protein>
    <submittedName>
        <fullName evidence="1">Uncharacterized protein</fullName>
    </submittedName>
</protein>
<comment type="caution">
    <text evidence="1">The sequence shown here is derived from an EMBL/GenBank/DDBJ whole genome shotgun (WGS) entry which is preliminary data.</text>
</comment>